<dbReference type="AlphaFoldDB" id="A0A8S1LC65"/>
<accession>A0A8S1LC65</accession>
<evidence type="ECO:0000313" key="2">
    <source>
        <dbReference type="Proteomes" id="UP000688137"/>
    </source>
</evidence>
<sequence>MGLRLKKLTQTLESKHPQQYNFPRGIDQFEYSPDRSYSSLQGDVYDLNSQIRRIHRRVLSQVAFPKGKIKENKISTLSPIKVDQFAVTKAKLNSQRFFLMNQVRNIRPKQNKLQSSQLVIQKSSYKKGQRMHTDTIESITKYRLG</sequence>
<comment type="caution">
    <text evidence="1">The sequence shown here is derived from an EMBL/GenBank/DDBJ whole genome shotgun (WGS) entry which is preliminary data.</text>
</comment>
<gene>
    <name evidence="1" type="ORF">PPRIM_AZ9-3.1.T0370121</name>
</gene>
<organism evidence="1 2">
    <name type="scientific">Paramecium primaurelia</name>
    <dbReference type="NCBI Taxonomy" id="5886"/>
    <lineage>
        <taxon>Eukaryota</taxon>
        <taxon>Sar</taxon>
        <taxon>Alveolata</taxon>
        <taxon>Ciliophora</taxon>
        <taxon>Intramacronucleata</taxon>
        <taxon>Oligohymenophorea</taxon>
        <taxon>Peniculida</taxon>
        <taxon>Parameciidae</taxon>
        <taxon>Paramecium</taxon>
    </lineage>
</organism>
<dbReference type="EMBL" id="CAJJDM010000036">
    <property type="protein sequence ID" value="CAD8065147.1"/>
    <property type="molecule type" value="Genomic_DNA"/>
</dbReference>
<proteinExistence type="predicted"/>
<reference evidence="1" key="1">
    <citation type="submission" date="2021-01" db="EMBL/GenBank/DDBJ databases">
        <authorList>
            <consortium name="Genoscope - CEA"/>
            <person name="William W."/>
        </authorList>
    </citation>
    <scope>NUCLEOTIDE SEQUENCE</scope>
</reference>
<keyword evidence="2" id="KW-1185">Reference proteome</keyword>
<evidence type="ECO:0000313" key="1">
    <source>
        <dbReference type="EMBL" id="CAD8065147.1"/>
    </source>
</evidence>
<protein>
    <submittedName>
        <fullName evidence="1">Uncharacterized protein</fullName>
    </submittedName>
</protein>
<name>A0A8S1LC65_PARPR</name>
<dbReference type="Proteomes" id="UP000688137">
    <property type="component" value="Unassembled WGS sequence"/>
</dbReference>
<dbReference type="OMA" id="VDQFAVT"/>